<dbReference type="Gene3D" id="3.60.20.10">
    <property type="entry name" value="Glutamine Phosphoribosylpyrophosphate, subunit 1, domain 1"/>
    <property type="match status" value="1"/>
</dbReference>
<sequence length="34" mass="4039">VIHNGEIYNHESLRQNELINFKFRTHCDSEPIIA</sequence>
<feature type="domain" description="Glutamine amidotransferase type-2" evidence="1">
    <location>
        <begin position="1"/>
        <end position="34"/>
    </location>
</feature>
<organism evidence="2 3">
    <name type="scientific">Meloidogyne hapla</name>
    <name type="common">Root-knot nematode worm</name>
    <dbReference type="NCBI Taxonomy" id="6305"/>
    <lineage>
        <taxon>Eukaryota</taxon>
        <taxon>Metazoa</taxon>
        <taxon>Ecdysozoa</taxon>
        <taxon>Nematoda</taxon>
        <taxon>Chromadorea</taxon>
        <taxon>Rhabditida</taxon>
        <taxon>Tylenchina</taxon>
        <taxon>Tylenchomorpha</taxon>
        <taxon>Tylenchoidea</taxon>
        <taxon>Meloidogynidae</taxon>
        <taxon>Meloidogyninae</taxon>
        <taxon>Meloidogyne</taxon>
    </lineage>
</organism>
<accession>A0A1I8B8N6</accession>
<name>A0A1I8B8N6_MELHA</name>
<dbReference type="Proteomes" id="UP000095281">
    <property type="component" value="Unplaced"/>
</dbReference>
<dbReference type="AlphaFoldDB" id="A0A1I8B8N6"/>
<proteinExistence type="predicted"/>
<evidence type="ECO:0000313" key="2">
    <source>
        <dbReference type="Proteomes" id="UP000095281"/>
    </source>
</evidence>
<reference evidence="3" key="1">
    <citation type="submission" date="2016-11" db="UniProtKB">
        <authorList>
            <consortium name="WormBaseParasite"/>
        </authorList>
    </citation>
    <scope>IDENTIFICATION</scope>
</reference>
<dbReference type="SUPFAM" id="SSF56235">
    <property type="entry name" value="N-terminal nucleophile aminohydrolases (Ntn hydrolases)"/>
    <property type="match status" value="1"/>
</dbReference>
<dbReference type="Pfam" id="PF13537">
    <property type="entry name" value="GATase_7"/>
    <property type="match status" value="1"/>
</dbReference>
<protein>
    <submittedName>
        <fullName evidence="3">Glutamine amidotransferase type-2 domain-containing protein</fullName>
    </submittedName>
</protein>
<dbReference type="InterPro" id="IPR029055">
    <property type="entry name" value="Ntn_hydrolases_N"/>
</dbReference>
<dbReference type="InterPro" id="IPR017932">
    <property type="entry name" value="GATase_2_dom"/>
</dbReference>
<dbReference type="WBParaSite" id="MhA1_Contig1551.frz3.gene1">
    <property type="protein sequence ID" value="MhA1_Contig1551.frz3.gene1"/>
    <property type="gene ID" value="MhA1_Contig1551.frz3.gene1"/>
</dbReference>
<dbReference type="PROSITE" id="PS51278">
    <property type="entry name" value="GATASE_TYPE_2"/>
    <property type="match status" value="1"/>
</dbReference>
<evidence type="ECO:0000259" key="1">
    <source>
        <dbReference type="PROSITE" id="PS51278"/>
    </source>
</evidence>
<keyword evidence="2" id="KW-1185">Reference proteome</keyword>
<evidence type="ECO:0000313" key="3">
    <source>
        <dbReference type="WBParaSite" id="MhA1_Contig1551.frz3.gene1"/>
    </source>
</evidence>